<protein>
    <recommendedName>
        <fullName evidence="5">Defensin</fullName>
    </recommendedName>
</protein>
<dbReference type="EMBL" id="LT934124">
    <property type="protein sequence ID" value="VAI93832.1"/>
    <property type="molecule type" value="Genomic_DNA"/>
</dbReference>
<evidence type="ECO:0000256" key="1">
    <source>
        <dbReference type="SAM" id="MobiDB-lite"/>
    </source>
</evidence>
<dbReference type="Gramene" id="TRITD7Bv1G227240.1">
    <property type="protein sequence ID" value="TRITD7Bv1G227240.1"/>
    <property type="gene ID" value="TRITD7Bv1G227240"/>
</dbReference>
<organism evidence="3 4">
    <name type="scientific">Triticum turgidum subsp. durum</name>
    <name type="common">Durum wheat</name>
    <name type="synonym">Triticum durum</name>
    <dbReference type="NCBI Taxonomy" id="4567"/>
    <lineage>
        <taxon>Eukaryota</taxon>
        <taxon>Viridiplantae</taxon>
        <taxon>Streptophyta</taxon>
        <taxon>Embryophyta</taxon>
        <taxon>Tracheophyta</taxon>
        <taxon>Spermatophyta</taxon>
        <taxon>Magnoliopsida</taxon>
        <taxon>Liliopsida</taxon>
        <taxon>Poales</taxon>
        <taxon>Poaceae</taxon>
        <taxon>BOP clade</taxon>
        <taxon>Pooideae</taxon>
        <taxon>Triticodae</taxon>
        <taxon>Triticeae</taxon>
        <taxon>Triticinae</taxon>
        <taxon>Triticum</taxon>
    </lineage>
</organism>
<name>A0A9R1ACU0_TRITD</name>
<evidence type="ECO:0000313" key="4">
    <source>
        <dbReference type="Proteomes" id="UP000324705"/>
    </source>
</evidence>
<keyword evidence="4" id="KW-1185">Reference proteome</keyword>
<reference evidence="3 4" key="1">
    <citation type="submission" date="2017-09" db="EMBL/GenBank/DDBJ databases">
        <authorList>
            <consortium name="International Durum Wheat Genome Sequencing Consortium (IDWGSC)"/>
            <person name="Milanesi L."/>
        </authorList>
    </citation>
    <scope>NUCLEOTIDE SEQUENCE [LARGE SCALE GENOMIC DNA]</scope>
    <source>
        <strain evidence="4">cv. Svevo</strain>
    </source>
</reference>
<evidence type="ECO:0008006" key="5">
    <source>
        <dbReference type="Google" id="ProtNLM"/>
    </source>
</evidence>
<dbReference type="AlphaFoldDB" id="A0A9R1ACU0"/>
<feature type="compositionally biased region" description="Low complexity" evidence="1">
    <location>
        <begin position="72"/>
        <end position="84"/>
    </location>
</feature>
<feature type="region of interest" description="Disordered" evidence="1">
    <location>
        <begin position="43"/>
        <end position="84"/>
    </location>
</feature>
<feature type="signal peptide" evidence="2">
    <location>
        <begin position="1"/>
        <end position="38"/>
    </location>
</feature>
<sequence>MSHQLHSSAFGLHIIVRRTTMLILLLAVLLAFSGPIKGEQHLDGGGGGLVVPPPDQSSHLAPSPQTSPKSNPTPLTLTGHLPHLRTPLTQPPPRGCVQVKINVWPCFLVFCAAECLLESYRGGLCRGGACYCVKCPVAKTSPSLH</sequence>
<evidence type="ECO:0000256" key="2">
    <source>
        <dbReference type="SAM" id="SignalP"/>
    </source>
</evidence>
<feature type="compositionally biased region" description="Polar residues" evidence="1">
    <location>
        <begin position="56"/>
        <end position="70"/>
    </location>
</feature>
<evidence type="ECO:0000313" key="3">
    <source>
        <dbReference type="EMBL" id="VAI93832.1"/>
    </source>
</evidence>
<proteinExistence type="predicted"/>
<accession>A0A9R1ACU0</accession>
<feature type="chain" id="PRO_5040448730" description="Defensin" evidence="2">
    <location>
        <begin position="39"/>
        <end position="145"/>
    </location>
</feature>
<dbReference type="Proteomes" id="UP000324705">
    <property type="component" value="Chromosome 7B"/>
</dbReference>
<gene>
    <name evidence="3" type="ORF">TRITD_7Bv1G227240</name>
</gene>
<keyword evidence="2" id="KW-0732">Signal</keyword>